<feature type="compositionally biased region" description="Basic and acidic residues" evidence="1">
    <location>
        <begin position="197"/>
        <end position="211"/>
    </location>
</feature>
<evidence type="ECO:0000256" key="1">
    <source>
        <dbReference type="SAM" id="MobiDB-lite"/>
    </source>
</evidence>
<dbReference type="Proteomes" id="UP001305414">
    <property type="component" value="Unassembled WGS sequence"/>
</dbReference>
<evidence type="ECO:0000313" key="3">
    <source>
        <dbReference type="Proteomes" id="UP001305414"/>
    </source>
</evidence>
<dbReference type="AlphaFoldDB" id="A0AAN7UKF3"/>
<protein>
    <submittedName>
        <fullName evidence="2">Uncharacterized protein</fullName>
    </submittedName>
</protein>
<reference evidence="2 3" key="1">
    <citation type="submission" date="2023-10" db="EMBL/GenBank/DDBJ databases">
        <title>Draft genome sequence of Xylaria bambusicola isolate GMP-LS, the root and basal stem rot pathogen of sugarcane in Indonesia.</title>
        <authorList>
            <person name="Selvaraj P."/>
            <person name="Muralishankar V."/>
            <person name="Muruganantham S."/>
            <person name="Sp S."/>
            <person name="Haryani S."/>
            <person name="Lau K.J.X."/>
            <person name="Naqvi N.I."/>
        </authorList>
    </citation>
    <scope>NUCLEOTIDE SEQUENCE [LARGE SCALE GENOMIC DNA]</scope>
    <source>
        <strain evidence="2">GMP-LS</strain>
    </source>
</reference>
<proteinExistence type="predicted"/>
<organism evidence="2 3">
    <name type="scientific">Xylaria bambusicola</name>
    <dbReference type="NCBI Taxonomy" id="326684"/>
    <lineage>
        <taxon>Eukaryota</taxon>
        <taxon>Fungi</taxon>
        <taxon>Dikarya</taxon>
        <taxon>Ascomycota</taxon>
        <taxon>Pezizomycotina</taxon>
        <taxon>Sordariomycetes</taxon>
        <taxon>Xylariomycetidae</taxon>
        <taxon>Xylariales</taxon>
        <taxon>Xylariaceae</taxon>
        <taxon>Xylaria</taxon>
    </lineage>
</organism>
<feature type="region of interest" description="Disordered" evidence="1">
    <location>
        <begin position="168"/>
        <end position="353"/>
    </location>
</feature>
<feature type="compositionally biased region" description="Low complexity" evidence="1">
    <location>
        <begin position="218"/>
        <end position="232"/>
    </location>
</feature>
<dbReference type="EMBL" id="JAWHQM010000006">
    <property type="protein sequence ID" value="KAK5627689.1"/>
    <property type="molecule type" value="Genomic_DNA"/>
</dbReference>
<feature type="region of interest" description="Disordered" evidence="1">
    <location>
        <begin position="404"/>
        <end position="426"/>
    </location>
</feature>
<name>A0AAN7UKF3_9PEZI</name>
<feature type="region of interest" description="Disordered" evidence="1">
    <location>
        <begin position="133"/>
        <end position="152"/>
    </location>
</feature>
<gene>
    <name evidence="2" type="ORF">RRF57_003404</name>
</gene>
<feature type="compositionally biased region" description="Polar residues" evidence="1">
    <location>
        <begin position="138"/>
        <end position="150"/>
    </location>
</feature>
<keyword evidence="3" id="KW-1185">Reference proteome</keyword>
<comment type="caution">
    <text evidence="2">The sequence shown here is derived from an EMBL/GenBank/DDBJ whole genome shotgun (WGS) entry which is preliminary data.</text>
</comment>
<accession>A0AAN7UKF3</accession>
<feature type="compositionally biased region" description="Low complexity" evidence="1">
    <location>
        <begin position="410"/>
        <end position="425"/>
    </location>
</feature>
<evidence type="ECO:0000313" key="2">
    <source>
        <dbReference type="EMBL" id="KAK5627689.1"/>
    </source>
</evidence>
<sequence length="502" mass="54179">MVYLQETPSPVPTHLQHPPDTAMAPQLLTPSTLVFDSCTQIISNCKFLVCKGDNIEVITSKDPSGKLFKAIAVQCGKESCELLLESEHCENAQKAVESLHTKSCEAIHNYTAINGFARPRDLKTTFLEPSLNDDDTASIISGRSDSSTAAISEWGSSGDEAMMLKHASRANGASKDRQRPSGSPGNYIATITGAHKPVGETRSRGSLREAPFDPAPPRGRAVRPARPARPARSCSPPVVFRQGPPPPPSGNPGTNGPSVLPPPMRNAPLPLSSHPYPSGVTVGPPHPGRRQNSLKPPMPPAQHFQCVRAPGFPADGPSFPTPMAPIRPSKLSGPSAPNNYHGGNGNGYSNHLSRPLSVFHPQVRTHTVRITVHWLRHGQHRIIAQCQPTRESLQSAAVTDVRLNPDAFTSDDNPTTTTNSSSHSANNRDFRSIMALRAHVRQAVFAGEPYDMRSFHGQDLARLFHVMAADDNMPSFEVVVEELPPHDAEDSDYDGASNMGFP</sequence>